<keyword evidence="2" id="KW-1003">Cell membrane</keyword>
<sequence>MAWNELSRSGAKMDMSGSGYKARRVLDGCALAFWILAISLLVRLGFLWRGQGDLGAGVSSLLAAGGLYLIGHGFRAARLMLLIGDYRVGIKKIALVHFFTAGVSVLLPFKLGEIYRVAELSNLLNDMQKAVLGVWIERAYDIAILCVLLGVVAFGGGPWSNSLGLLLVISTIFVVGTVVVFGILPYNVNELALYMVRRYRSPGSVRVLQGISLFKEFTDAASRMLSRKKTILLLITALIWACETFAIVIVFHHADWNVAAAVAQMLGSISDAASSINMLHVTQTLTALSTLEREYFLVLLSSLLLAAVIAGAKYIPPRIHSTLNGPKTALSGKPNR</sequence>
<comment type="subcellular location">
    <subcellularLocation>
        <location evidence="1">Cell membrane</location>
        <topology evidence="1">Multi-pass membrane protein</topology>
    </subcellularLocation>
</comment>
<comment type="caution">
    <text evidence="7">The sequence shown here is derived from an EMBL/GenBank/DDBJ whole genome shotgun (WGS) entry which is preliminary data.</text>
</comment>
<keyword evidence="8" id="KW-1185">Reference proteome</keyword>
<evidence type="ECO:0000256" key="6">
    <source>
        <dbReference type="SAM" id="Phobius"/>
    </source>
</evidence>
<evidence type="ECO:0000256" key="3">
    <source>
        <dbReference type="ARBA" id="ARBA00022692"/>
    </source>
</evidence>
<dbReference type="AlphaFoldDB" id="A0A840RFW0"/>
<proteinExistence type="predicted"/>
<feature type="transmembrane region" description="Helical" evidence="6">
    <location>
        <begin position="165"/>
        <end position="188"/>
    </location>
</feature>
<evidence type="ECO:0000256" key="1">
    <source>
        <dbReference type="ARBA" id="ARBA00004651"/>
    </source>
</evidence>
<dbReference type="GO" id="GO:0005886">
    <property type="term" value="C:plasma membrane"/>
    <property type="evidence" value="ECO:0007669"/>
    <property type="project" value="UniProtKB-SubCell"/>
</dbReference>
<feature type="transmembrane region" description="Helical" evidence="6">
    <location>
        <begin position="295"/>
        <end position="315"/>
    </location>
</feature>
<dbReference type="RefSeq" id="WP_184102122.1">
    <property type="nucleotide sequence ID" value="NZ_JACHHN010000006.1"/>
</dbReference>
<evidence type="ECO:0008006" key="9">
    <source>
        <dbReference type="Google" id="ProtNLM"/>
    </source>
</evidence>
<evidence type="ECO:0000313" key="8">
    <source>
        <dbReference type="Proteomes" id="UP000543030"/>
    </source>
</evidence>
<keyword evidence="4 6" id="KW-1133">Transmembrane helix</keyword>
<keyword evidence="5 6" id="KW-0472">Membrane</keyword>
<dbReference type="EMBL" id="JACHHN010000006">
    <property type="protein sequence ID" value="MBB5192459.1"/>
    <property type="molecule type" value="Genomic_DNA"/>
</dbReference>
<dbReference type="Pfam" id="PF03706">
    <property type="entry name" value="LPG_synthase_TM"/>
    <property type="match status" value="1"/>
</dbReference>
<protein>
    <recommendedName>
        <fullName evidence="9">Flippase-like domain-containing protein</fullName>
    </recommendedName>
</protein>
<keyword evidence="3 6" id="KW-0812">Transmembrane</keyword>
<dbReference type="InterPro" id="IPR022791">
    <property type="entry name" value="L-PG_synthase/AglD"/>
</dbReference>
<evidence type="ECO:0000313" key="7">
    <source>
        <dbReference type="EMBL" id="MBB5192459.1"/>
    </source>
</evidence>
<reference evidence="7 8" key="1">
    <citation type="submission" date="2020-08" db="EMBL/GenBank/DDBJ databases">
        <title>Genomic Encyclopedia of Type Strains, Phase IV (KMG-IV): sequencing the most valuable type-strain genomes for metagenomic binning, comparative biology and taxonomic classification.</title>
        <authorList>
            <person name="Goeker M."/>
        </authorList>
    </citation>
    <scope>NUCLEOTIDE SEQUENCE [LARGE SCALE GENOMIC DNA]</scope>
    <source>
        <strain evidence="7 8">DSM 18233</strain>
    </source>
</reference>
<evidence type="ECO:0000256" key="5">
    <source>
        <dbReference type="ARBA" id="ARBA00023136"/>
    </source>
</evidence>
<feature type="transmembrane region" description="Helical" evidence="6">
    <location>
        <begin position="231"/>
        <end position="251"/>
    </location>
</feature>
<feature type="transmembrane region" description="Helical" evidence="6">
    <location>
        <begin position="54"/>
        <end position="71"/>
    </location>
</feature>
<evidence type="ECO:0000256" key="4">
    <source>
        <dbReference type="ARBA" id="ARBA00022989"/>
    </source>
</evidence>
<evidence type="ECO:0000256" key="2">
    <source>
        <dbReference type="ARBA" id="ARBA00022475"/>
    </source>
</evidence>
<gene>
    <name evidence="7" type="ORF">HNQ50_003200</name>
</gene>
<dbReference type="Proteomes" id="UP000543030">
    <property type="component" value="Unassembled WGS sequence"/>
</dbReference>
<feature type="transmembrane region" description="Helical" evidence="6">
    <location>
        <begin position="139"/>
        <end position="159"/>
    </location>
</feature>
<accession>A0A840RFW0</accession>
<organism evidence="7 8">
    <name type="scientific">Silvimonas terrae</name>
    <dbReference type="NCBI Taxonomy" id="300266"/>
    <lineage>
        <taxon>Bacteria</taxon>
        <taxon>Pseudomonadati</taxon>
        <taxon>Pseudomonadota</taxon>
        <taxon>Betaproteobacteria</taxon>
        <taxon>Neisseriales</taxon>
        <taxon>Chitinibacteraceae</taxon>
        <taxon>Silvimonas</taxon>
    </lineage>
</organism>
<feature type="transmembrane region" description="Helical" evidence="6">
    <location>
        <begin position="25"/>
        <end position="48"/>
    </location>
</feature>
<name>A0A840RFW0_9NEIS</name>